<keyword evidence="3" id="KW-1185">Reference proteome</keyword>
<dbReference type="AlphaFoldDB" id="A0AAV4WXN5"/>
<protein>
    <submittedName>
        <fullName evidence="2">Uncharacterized protein</fullName>
    </submittedName>
</protein>
<dbReference type="EMBL" id="BPLR01016816">
    <property type="protein sequence ID" value="GIY86564.1"/>
    <property type="molecule type" value="Genomic_DNA"/>
</dbReference>
<evidence type="ECO:0000313" key="2">
    <source>
        <dbReference type="EMBL" id="GIY86564.1"/>
    </source>
</evidence>
<organism evidence="2 3">
    <name type="scientific">Caerostris extrusa</name>
    <name type="common">Bark spider</name>
    <name type="synonym">Caerostris bankana</name>
    <dbReference type="NCBI Taxonomy" id="172846"/>
    <lineage>
        <taxon>Eukaryota</taxon>
        <taxon>Metazoa</taxon>
        <taxon>Ecdysozoa</taxon>
        <taxon>Arthropoda</taxon>
        <taxon>Chelicerata</taxon>
        <taxon>Arachnida</taxon>
        <taxon>Araneae</taxon>
        <taxon>Araneomorphae</taxon>
        <taxon>Entelegynae</taxon>
        <taxon>Araneoidea</taxon>
        <taxon>Araneidae</taxon>
        <taxon>Caerostris</taxon>
    </lineage>
</organism>
<reference evidence="2 3" key="1">
    <citation type="submission" date="2021-06" db="EMBL/GenBank/DDBJ databases">
        <title>Caerostris extrusa draft genome.</title>
        <authorList>
            <person name="Kono N."/>
            <person name="Arakawa K."/>
        </authorList>
    </citation>
    <scope>NUCLEOTIDE SEQUENCE [LARGE SCALE GENOMIC DNA]</scope>
</reference>
<accession>A0AAV4WXN5</accession>
<dbReference type="Proteomes" id="UP001054945">
    <property type="component" value="Unassembled WGS sequence"/>
</dbReference>
<comment type="caution">
    <text evidence="2">The sequence shown here is derived from an EMBL/GenBank/DDBJ whole genome shotgun (WGS) entry which is preliminary data.</text>
</comment>
<proteinExistence type="predicted"/>
<evidence type="ECO:0000313" key="3">
    <source>
        <dbReference type="Proteomes" id="UP001054945"/>
    </source>
</evidence>
<keyword evidence="1" id="KW-1133">Transmembrane helix</keyword>
<name>A0AAV4WXN5_CAEEX</name>
<evidence type="ECO:0000256" key="1">
    <source>
        <dbReference type="SAM" id="Phobius"/>
    </source>
</evidence>
<feature type="transmembrane region" description="Helical" evidence="1">
    <location>
        <begin position="104"/>
        <end position="129"/>
    </location>
</feature>
<gene>
    <name evidence="2" type="ORF">CEXT_476371</name>
</gene>
<sequence>MEFQNNPLIYRVKTNFAAPKPMRSAHTSRDLRPMFRVKYLHPNYILRWYTVSRFVLHGLVVANRGKKTCYFTFRRFVSQNEILGVGKYGILLAKKDRCTFRNMLYFIFCVVVVGCFSVWKTLPVITYFVGVVSRCF</sequence>
<keyword evidence="1" id="KW-0472">Membrane</keyword>
<keyword evidence="1" id="KW-0812">Transmembrane</keyword>